<feature type="compositionally biased region" description="Basic and acidic residues" evidence="1">
    <location>
        <begin position="336"/>
        <end position="346"/>
    </location>
</feature>
<dbReference type="GO" id="GO:0003677">
    <property type="term" value="F:DNA binding"/>
    <property type="evidence" value="ECO:0007669"/>
    <property type="project" value="InterPro"/>
</dbReference>
<name>A0A067MUR5_BOTB1</name>
<feature type="compositionally biased region" description="Low complexity" evidence="1">
    <location>
        <begin position="369"/>
        <end position="382"/>
    </location>
</feature>
<organism evidence="2 3">
    <name type="scientific">Botryobasidium botryosum (strain FD-172 SS1)</name>
    <dbReference type="NCBI Taxonomy" id="930990"/>
    <lineage>
        <taxon>Eukaryota</taxon>
        <taxon>Fungi</taxon>
        <taxon>Dikarya</taxon>
        <taxon>Basidiomycota</taxon>
        <taxon>Agaricomycotina</taxon>
        <taxon>Agaricomycetes</taxon>
        <taxon>Cantharellales</taxon>
        <taxon>Botryobasidiaceae</taxon>
        <taxon>Botryobasidium</taxon>
    </lineage>
</organism>
<sequence>MAFDTSACTYLSPSYPLSASRTRIPDDSLPAHTAPASPLSPRPGETMLSTRKPRKISPPQIPPDAVSLGTIDMTAIFDHCSSPSPPYRSNGPQSSSANFISPVISNLSRPRAPQLALPPQWNIYAPYNIPGFPPLASLPKPKYEDLFPQEKPVEEEIIVPEKPSPSIFDEAESSIRGARKTRAAAKGKAKPVEVPGPSPPVTTAPSASAPGQDGEPAVIAPSPQKRGRGRPPKVKAPVRQKGDATAPQPVAGAKRKQESSIDDDEERESLTGDVRATRSSKRARAGTITAPSVPAAATVEINTPSTQRVAAVAAGSAAASSSSAAELPRLARRRSIRDVSPSDRVTRRTSAHMLLEAEVEDKKFIAPPRSHASTRTRSLSRSPSPPSVRRSSRPRAPTQRATVAVSTPAPRVASPGYQGSDMGNSATSVNMPPSLAFSPTSPASTLPETPAPVKRPRGRPLGSKSKPKFTTPDTHASTSAFSPTIVSPTPLSPPALHSPSPMISAPPKRKRGRPPKNPP</sequence>
<feature type="compositionally biased region" description="Basic residues" evidence="1">
    <location>
        <begin position="507"/>
        <end position="519"/>
    </location>
</feature>
<dbReference type="EMBL" id="KL198033">
    <property type="protein sequence ID" value="KDQ15301.1"/>
    <property type="molecule type" value="Genomic_DNA"/>
</dbReference>
<accession>A0A067MUR5</accession>
<gene>
    <name evidence="2" type="ORF">BOTBODRAFT_145286</name>
</gene>
<dbReference type="AlphaFoldDB" id="A0A067MUR5"/>
<dbReference type="InParanoid" id="A0A067MUR5"/>
<protein>
    <submittedName>
        <fullName evidence="2">Uncharacterized protein</fullName>
    </submittedName>
</protein>
<evidence type="ECO:0000256" key="1">
    <source>
        <dbReference type="SAM" id="MobiDB-lite"/>
    </source>
</evidence>
<feature type="compositionally biased region" description="Polar residues" evidence="1">
    <location>
        <begin position="421"/>
        <end position="447"/>
    </location>
</feature>
<dbReference type="Proteomes" id="UP000027195">
    <property type="component" value="Unassembled WGS sequence"/>
</dbReference>
<dbReference type="PRINTS" id="PR00929">
    <property type="entry name" value="ATHOOK"/>
</dbReference>
<evidence type="ECO:0000313" key="2">
    <source>
        <dbReference type="EMBL" id="KDQ15301.1"/>
    </source>
</evidence>
<feature type="compositionally biased region" description="Basic residues" evidence="1">
    <location>
        <begin position="225"/>
        <end position="238"/>
    </location>
</feature>
<proteinExistence type="predicted"/>
<feature type="compositionally biased region" description="Basic residues" evidence="1">
    <location>
        <begin position="177"/>
        <end position="189"/>
    </location>
</feature>
<keyword evidence="3" id="KW-1185">Reference proteome</keyword>
<feature type="non-terminal residue" evidence="2">
    <location>
        <position position="519"/>
    </location>
</feature>
<dbReference type="HOGENOM" id="CLU_525398_0_0_1"/>
<feature type="region of interest" description="Disordered" evidence="1">
    <location>
        <begin position="1"/>
        <end position="65"/>
    </location>
</feature>
<dbReference type="SMART" id="SM00384">
    <property type="entry name" value="AT_hook"/>
    <property type="match status" value="3"/>
</dbReference>
<feature type="compositionally biased region" description="Low complexity" evidence="1">
    <location>
        <begin position="314"/>
        <end position="325"/>
    </location>
</feature>
<feature type="compositionally biased region" description="Polar residues" evidence="1">
    <location>
        <begin position="471"/>
        <end position="486"/>
    </location>
</feature>
<feature type="compositionally biased region" description="Polar residues" evidence="1">
    <location>
        <begin position="1"/>
        <end position="21"/>
    </location>
</feature>
<evidence type="ECO:0000313" key="3">
    <source>
        <dbReference type="Proteomes" id="UP000027195"/>
    </source>
</evidence>
<dbReference type="InterPro" id="IPR017956">
    <property type="entry name" value="AT_hook_DNA-bd_motif"/>
</dbReference>
<reference evidence="3" key="1">
    <citation type="journal article" date="2014" name="Proc. Natl. Acad. Sci. U.S.A.">
        <title>Extensive sampling of basidiomycete genomes demonstrates inadequacy of the white-rot/brown-rot paradigm for wood decay fungi.</title>
        <authorList>
            <person name="Riley R."/>
            <person name="Salamov A.A."/>
            <person name="Brown D.W."/>
            <person name="Nagy L.G."/>
            <person name="Floudas D."/>
            <person name="Held B.W."/>
            <person name="Levasseur A."/>
            <person name="Lombard V."/>
            <person name="Morin E."/>
            <person name="Otillar R."/>
            <person name="Lindquist E.A."/>
            <person name="Sun H."/>
            <person name="LaButti K.M."/>
            <person name="Schmutz J."/>
            <person name="Jabbour D."/>
            <person name="Luo H."/>
            <person name="Baker S.E."/>
            <person name="Pisabarro A.G."/>
            <person name="Walton J.D."/>
            <person name="Blanchette R.A."/>
            <person name="Henrissat B."/>
            <person name="Martin F."/>
            <person name="Cullen D."/>
            <person name="Hibbett D.S."/>
            <person name="Grigoriev I.V."/>
        </authorList>
    </citation>
    <scope>NUCLEOTIDE SEQUENCE [LARGE SCALE GENOMIC DNA]</scope>
    <source>
        <strain evidence="3">FD-172 SS1</strain>
    </source>
</reference>
<feature type="region of interest" description="Disordered" evidence="1">
    <location>
        <begin position="154"/>
        <end position="301"/>
    </location>
</feature>
<feature type="region of interest" description="Disordered" evidence="1">
    <location>
        <begin position="314"/>
        <end position="519"/>
    </location>
</feature>